<evidence type="ECO:0000256" key="6">
    <source>
        <dbReference type="SAM" id="MobiDB-lite"/>
    </source>
</evidence>
<dbReference type="Pfam" id="PF00069">
    <property type="entry name" value="Pkinase"/>
    <property type="match status" value="1"/>
</dbReference>
<evidence type="ECO:0000313" key="9">
    <source>
        <dbReference type="Proteomes" id="UP000588068"/>
    </source>
</evidence>
<dbReference type="PROSITE" id="PS00107">
    <property type="entry name" value="PROTEIN_KINASE_ATP"/>
    <property type="match status" value="1"/>
</dbReference>
<proteinExistence type="predicted"/>
<evidence type="ECO:0000256" key="5">
    <source>
        <dbReference type="PROSITE-ProRule" id="PRU10141"/>
    </source>
</evidence>
<feature type="region of interest" description="Disordered" evidence="6">
    <location>
        <begin position="83"/>
        <end position="113"/>
    </location>
</feature>
<dbReference type="PANTHER" id="PTHR43289:SF6">
    <property type="entry name" value="SERINE_THREONINE-PROTEIN KINASE NEKL-3"/>
    <property type="match status" value="1"/>
</dbReference>
<organism evidence="8 9">
    <name type="scientific">Povalibacter uvarum</name>
    <dbReference type="NCBI Taxonomy" id="732238"/>
    <lineage>
        <taxon>Bacteria</taxon>
        <taxon>Pseudomonadati</taxon>
        <taxon>Pseudomonadota</taxon>
        <taxon>Gammaproteobacteria</taxon>
        <taxon>Steroidobacterales</taxon>
        <taxon>Steroidobacteraceae</taxon>
        <taxon>Povalibacter</taxon>
    </lineage>
</organism>
<evidence type="ECO:0000259" key="7">
    <source>
        <dbReference type="PROSITE" id="PS50011"/>
    </source>
</evidence>
<accession>A0A841HKS1</accession>
<name>A0A841HKS1_9GAMM</name>
<sequence length="659" mass="71936">MASTLDQILAGLASGQLTVEAASAQLEAVARANPLQRSAIIARVQTDVAAGRLPHPAARAALAAIDRAIRQVEADKTVAMGDSTLVDPDATSMRQPTAVSSPTAVHSATEVHSPTEVLPVERTVSMAQPLVAKTLVRPAPTEDDATEMRSAADKTLQTPSDTLRIEVTDADETRASATRAVDADETVRTQKQFPPTAARTLKADVDTQGLSPYAATLKYSSDKTEVISERLVQTLDEADEPRRGELKPGSIVKKRFVLEMLLGKGGMGLVFGAIDRRKEEAQDPNPRVALKVLNADFERHPQSFIALQREARKAQTLAHPNVVTVFDFDRDGETVYMTMELLKGRSLESIVREARGKGIKREIAMPIIRGIAEGLAYAHRKGIVHSDLKPGNVFIAEDGTAKILDFGIARAVPSSVTPENKDVFDAGSLGAYTEAYATDEMIDGVDPHPADDMYALGIIGYELLTGYHPYQRHGAPSARKLGIKPPPLKGLKLREAKALERCLSFDRKQRPKDAGEFLKLFRGVTMLQKMSLAAAVVLAIASGYFWYQNYLETSPAIPFAQLPAETQQQITAALQDGEKEWAFYKQGMTPAIEQSVTQYATAYALHPRNRDAVKGLRRAADEMLRLAGEDTEMRHSVANNLLESSEYFRKYQPVVDASR</sequence>
<dbReference type="Gene3D" id="1.10.510.10">
    <property type="entry name" value="Transferase(Phosphotransferase) domain 1"/>
    <property type="match status" value="1"/>
</dbReference>
<keyword evidence="3 8" id="KW-0418">Kinase</keyword>
<dbReference type="PROSITE" id="PS50011">
    <property type="entry name" value="PROTEIN_KINASE_DOM"/>
    <property type="match status" value="1"/>
</dbReference>
<dbReference type="InterPro" id="IPR000719">
    <property type="entry name" value="Prot_kinase_dom"/>
</dbReference>
<dbReference type="SUPFAM" id="SSF56112">
    <property type="entry name" value="Protein kinase-like (PK-like)"/>
    <property type="match status" value="1"/>
</dbReference>
<feature type="compositionally biased region" description="Polar residues" evidence="6">
    <location>
        <begin position="92"/>
        <end position="112"/>
    </location>
</feature>
<comment type="caution">
    <text evidence="8">The sequence shown here is derived from an EMBL/GenBank/DDBJ whole genome shotgun (WGS) entry which is preliminary data.</text>
</comment>
<dbReference type="InterPro" id="IPR017441">
    <property type="entry name" value="Protein_kinase_ATP_BS"/>
</dbReference>
<evidence type="ECO:0000256" key="3">
    <source>
        <dbReference type="ARBA" id="ARBA00022777"/>
    </source>
</evidence>
<dbReference type="AlphaFoldDB" id="A0A841HKS1"/>
<evidence type="ECO:0000256" key="4">
    <source>
        <dbReference type="ARBA" id="ARBA00022840"/>
    </source>
</evidence>
<keyword evidence="9" id="KW-1185">Reference proteome</keyword>
<dbReference type="CDD" id="cd14014">
    <property type="entry name" value="STKc_PknB_like"/>
    <property type="match status" value="1"/>
</dbReference>
<dbReference type="InterPro" id="IPR011009">
    <property type="entry name" value="Kinase-like_dom_sf"/>
</dbReference>
<keyword evidence="2 5" id="KW-0547">Nucleotide-binding</keyword>
<dbReference type="EMBL" id="JACHHZ010000002">
    <property type="protein sequence ID" value="MBB6092969.1"/>
    <property type="molecule type" value="Genomic_DNA"/>
</dbReference>
<dbReference type="SMART" id="SM00220">
    <property type="entry name" value="S_TKc"/>
    <property type="match status" value="1"/>
</dbReference>
<feature type="domain" description="Protein kinase" evidence="7">
    <location>
        <begin position="256"/>
        <end position="522"/>
    </location>
</feature>
<feature type="binding site" evidence="5">
    <location>
        <position position="291"/>
    </location>
    <ligand>
        <name>ATP</name>
        <dbReference type="ChEBI" id="CHEBI:30616"/>
    </ligand>
</feature>
<dbReference type="InterPro" id="IPR008271">
    <property type="entry name" value="Ser/Thr_kinase_AS"/>
</dbReference>
<evidence type="ECO:0000256" key="1">
    <source>
        <dbReference type="ARBA" id="ARBA00022679"/>
    </source>
</evidence>
<reference evidence="8 9" key="1">
    <citation type="submission" date="2020-08" db="EMBL/GenBank/DDBJ databases">
        <title>Genomic Encyclopedia of Type Strains, Phase IV (KMG-IV): sequencing the most valuable type-strain genomes for metagenomic binning, comparative biology and taxonomic classification.</title>
        <authorList>
            <person name="Goeker M."/>
        </authorList>
    </citation>
    <scope>NUCLEOTIDE SEQUENCE [LARGE SCALE GENOMIC DNA]</scope>
    <source>
        <strain evidence="8 9">DSM 26723</strain>
    </source>
</reference>
<dbReference type="Proteomes" id="UP000588068">
    <property type="component" value="Unassembled WGS sequence"/>
</dbReference>
<dbReference type="PANTHER" id="PTHR43289">
    <property type="entry name" value="MITOGEN-ACTIVATED PROTEIN KINASE KINASE KINASE 20-RELATED"/>
    <property type="match status" value="1"/>
</dbReference>
<keyword evidence="4 5" id="KW-0067">ATP-binding</keyword>
<dbReference type="GO" id="GO:0005524">
    <property type="term" value="F:ATP binding"/>
    <property type="evidence" value="ECO:0007669"/>
    <property type="project" value="UniProtKB-UniRule"/>
</dbReference>
<dbReference type="RefSeq" id="WP_184330893.1">
    <property type="nucleotide sequence ID" value="NZ_JACHHZ010000002.1"/>
</dbReference>
<keyword evidence="1" id="KW-0808">Transferase</keyword>
<dbReference type="GO" id="GO:0004674">
    <property type="term" value="F:protein serine/threonine kinase activity"/>
    <property type="evidence" value="ECO:0007669"/>
    <property type="project" value="TreeGrafter"/>
</dbReference>
<dbReference type="Gene3D" id="3.30.200.20">
    <property type="entry name" value="Phosphorylase Kinase, domain 1"/>
    <property type="match status" value="1"/>
</dbReference>
<evidence type="ECO:0000256" key="2">
    <source>
        <dbReference type="ARBA" id="ARBA00022741"/>
    </source>
</evidence>
<protein>
    <submittedName>
        <fullName evidence="8">Putative Ser/Thr protein kinase</fullName>
    </submittedName>
</protein>
<gene>
    <name evidence="8" type="ORF">HNQ60_001847</name>
</gene>
<evidence type="ECO:0000313" key="8">
    <source>
        <dbReference type="EMBL" id="MBB6092969.1"/>
    </source>
</evidence>
<dbReference type="PROSITE" id="PS00108">
    <property type="entry name" value="PROTEIN_KINASE_ST"/>
    <property type="match status" value="1"/>
</dbReference>